<evidence type="ECO:0000313" key="1">
    <source>
        <dbReference type="EMBL" id="EXI63136.1"/>
    </source>
</evidence>
<reference evidence="1 2" key="1">
    <citation type="journal article" date="2014" name="Genome Announc.">
        <title>Genome Sequence of a Presumptive Mannheimia haemolytica Strain with an A1/A6-Cross-Reactive Serotype from a White-Tailed Deer (Odocoileus virginianus).</title>
        <authorList>
            <person name="Lawrence P.K."/>
            <person name="Bey R.F."/>
            <person name="Wiener B."/>
            <person name="Kittichotirat W."/>
            <person name="Bumgarner R.E."/>
        </authorList>
    </citation>
    <scope>NUCLEOTIDE SEQUENCE [LARGE SCALE GENOMIC DNA]</scope>
    <source>
        <strain evidence="1 2">PKL10</strain>
    </source>
</reference>
<evidence type="ECO:0000313" key="2">
    <source>
        <dbReference type="Proteomes" id="UP000054123"/>
    </source>
</evidence>
<organism evidence="1 2">
    <name type="scientific">Mannheimia granulomatis</name>
    <dbReference type="NCBI Taxonomy" id="85402"/>
    <lineage>
        <taxon>Bacteria</taxon>
        <taxon>Pseudomonadati</taxon>
        <taxon>Pseudomonadota</taxon>
        <taxon>Gammaproteobacteria</taxon>
        <taxon>Pasteurellales</taxon>
        <taxon>Pasteurellaceae</taxon>
        <taxon>Mannheimia</taxon>
    </lineage>
</organism>
<sequence length="166" mass="19808">MKKSKSILFLIEGETEEKLIKELKLLGKIQYFNCWDTDISKIIARIRADEVYIVYDTDVTTNINRFIKNLKKLQMQKIKFYLLQQTNNLEDEIINCSNCNNIRQIFNSSRTEFKEYFLSCNNLSRKLCEIDFSPEKLWTGQDNSTLLQWSSLRRNFSHLTKQPSRF</sequence>
<name>A0A011MKW0_9PAST</name>
<dbReference type="Proteomes" id="UP000054123">
    <property type="component" value="Unassembled WGS sequence"/>
</dbReference>
<protein>
    <submittedName>
        <fullName evidence="1">Uncharacterized protein</fullName>
    </submittedName>
</protein>
<gene>
    <name evidence="1" type="ORF">AK33_01660</name>
</gene>
<dbReference type="RefSeq" id="WP_042801391.1">
    <property type="nucleotide sequence ID" value="NZ_AVSP01000004.1"/>
</dbReference>
<accession>A0A011MKW0</accession>
<proteinExistence type="predicted"/>
<dbReference type="AlphaFoldDB" id="A0A011MKW0"/>
<keyword evidence="2" id="KW-1185">Reference proteome</keyword>
<comment type="caution">
    <text evidence="1">The sequence shown here is derived from an EMBL/GenBank/DDBJ whole genome shotgun (WGS) entry which is preliminary data.</text>
</comment>
<dbReference type="EMBL" id="JANJ01000001">
    <property type="protein sequence ID" value="EXI63136.1"/>
    <property type="molecule type" value="Genomic_DNA"/>
</dbReference>